<proteinExistence type="predicted"/>
<feature type="transmembrane region" description="Helical" evidence="1">
    <location>
        <begin position="12"/>
        <end position="32"/>
    </location>
</feature>
<reference evidence="2" key="1">
    <citation type="submission" date="2016-10" db="EMBL/GenBank/DDBJ databases">
        <authorList>
            <person name="de Groot N.N."/>
        </authorList>
    </citation>
    <scope>NUCLEOTIDE SEQUENCE</scope>
</reference>
<keyword evidence="1" id="KW-1133">Transmembrane helix</keyword>
<gene>
    <name evidence="2" type="ORF">MNB_SV-5-512</name>
</gene>
<evidence type="ECO:0000313" key="2">
    <source>
        <dbReference type="EMBL" id="SFZ97548.1"/>
    </source>
</evidence>
<dbReference type="EMBL" id="FPKX01000008">
    <property type="protein sequence ID" value="SFZ97548.1"/>
    <property type="molecule type" value="Genomic_DNA"/>
</dbReference>
<sequence length="58" mass="6835">MSGVLYKIIDLKSLLCIMSDIYFPFVLLRALYHYHLSLTLSFPRYHINYNFTGVNYGV</sequence>
<keyword evidence="1" id="KW-0812">Transmembrane</keyword>
<name>A0A1W1EBZ5_9ZZZZ</name>
<protein>
    <submittedName>
        <fullName evidence="2">Uncharacterized protein</fullName>
    </submittedName>
</protein>
<keyword evidence="1" id="KW-0472">Membrane</keyword>
<organism evidence="2">
    <name type="scientific">hydrothermal vent metagenome</name>
    <dbReference type="NCBI Taxonomy" id="652676"/>
    <lineage>
        <taxon>unclassified sequences</taxon>
        <taxon>metagenomes</taxon>
        <taxon>ecological metagenomes</taxon>
    </lineage>
</organism>
<dbReference type="AlphaFoldDB" id="A0A1W1EBZ5"/>
<evidence type="ECO:0000256" key="1">
    <source>
        <dbReference type="SAM" id="Phobius"/>
    </source>
</evidence>
<accession>A0A1W1EBZ5</accession>